<dbReference type="GO" id="GO:0005634">
    <property type="term" value="C:nucleus"/>
    <property type="evidence" value="ECO:0007669"/>
    <property type="project" value="TreeGrafter"/>
</dbReference>
<dbReference type="Pfam" id="PF01713">
    <property type="entry name" value="Smr"/>
    <property type="match status" value="1"/>
</dbReference>
<evidence type="ECO:0000256" key="1">
    <source>
        <dbReference type="SAM" id="MobiDB-lite"/>
    </source>
</evidence>
<dbReference type="VEuPathDB" id="FungiDB:BD410DRAFT_786798"/>
<feature type="compositionally biased region" description="Low complexity" evidence="1">
    <location>
        <begin position="476"/>
        <end position="491"/>
    </location>
</feature>
<dbReference type="OrthoDB" id="4080456at2759"/>
<sequence length="643" mass="69029">MGNSDALAALQQTLQAEFCPPLDSSLIAALIAELPTDEDAISKVPLQNLRETLTMLAKQADLDENNLTDTFNAVHISPLSTTTDETSSMLDSPADTASSSVSSAPSVAHAFNSPLGFLQAAFPQLPSRKLQIAINDASANDADMESIVEGLLSDEYVRELEERGLEDDLSGARDLGEWTIANKKGKHHTNGIVTDATKDGKGRKKKGKVKAIPLADIRQQHHARPVPSGPRAARDPWVQLTSLATRLATLCPPHPASLFLSFFHSPNHATPAASLRAALVSISKKSSGGAPETDASPLFPLLDLLCSSPDYECLDSESRARLVSDAELALSVTDDRSDALDLIWLLRDLDLDPAFEIGVYHSPAPHIGSKSLPNSPSPRHASPIISPLQRTTIGGNSPTASARELPPTSPVKPRPPPAPHQNEWIFVQPRRPPPKGAHTHADFIPGYNLNNVPRKFRGSGNALGKGGKGDVGELDSGGNSSGSNRGAAGMSDTQRCKEYRRKRSEALRDASRFWQSGNAKTRGGEVAFYFAERAREYQEQSRRFALDAARERVLSKRMAGGDEDTVDLHGTTIKEAVVIVKEVLGESWCSPARPLTIITGRGSHSSNRVGVLGPAVKNVLDAEGWVVSKWDGGLVVRGKSSHQ</sequence>
<evidence type="ECO:0000313" key="3">
    <source>
        <dbReference type="EMBL" id="TDL24102.1"/>
    </source>
</evidence>
<accession>A0A4Y7QAI6</accession>
<proteinExistence type="predicted"/>
<dbReference type="GO" id="GO:0004519">
    <property type="term" value="F:endonuclease activity"/>
    <property type="evidence" value="ECO:0007669"/>
    <property type="project" value="TreeGrafter"/>
</dbReference>
<dbReference type="Gene3D" id="3.30.1370.110">
    <property type="match status" value="1"/>
</dbReference>
<dbReference type="InterPro" id="IPR036063">
    <property type="entry name" value="Smr_dom_sf"/>
</dbReference>
<dbReference type="SUPFAM" id="SSF160443">
    <property type="entry name" value="SMR domain-like"/>
    <property type="match status" value="1"/>
</dbReference>
<feature type="compositionally biased region" description="Pro residues" evidence="1">
    <location>
        <begin position="407"/>
        <end position="419"/>
    </location>
</feature>
<name>A0A4Y7QAI6_9AGAM</name>
<dbReference type="PROSITE" id="PS50828">
    <property type="entry name" value="SMR"/>
    <property type="match status" value="1"/>
</dbReference>
<keyword evidence="4" id="KW-1185">Reference proteome</keyword>
<feature type="domain" description="Smr" evidence="2">
    <location>
        <begin position="566"/>
        <end position="620"/>
    </location>
</feature>
<dbReference type="SMART" id="SM00463">
    <property type="entry name" value="SMR"/>
    <property type="match status" value="1"/>
</dbReference>
<feature type="region of interest" description="Disordered" evidence="1">
    <location>
        <begin position="458"/>
        <end position="497"/>
    </location>
</feature>
<dbReference type="PANTHER" id="PTHR46535:SF1">
    <property type="entry name" value="NEDD4-BINDING PROTEIN 2"/>
    <property type="match status" value="1"/>
</dbReference>
<dbReference type="InterPro" id="IPR002625">
    <property type="entry name" value="Smr_dom"/>
</dbReference>
<evidence type="ECO:0000313" key="4">
    <source>
        <dbReference type="Proteomes" id="UP000294933"/>
    </source>
</evidence>
<dbReference type="AlphaFoldDB" id="A0A4Y7QAI6"/>
<dbReference type="Proteomes" id="UP000294933">
    <property type="component" value="Unassembled WGS sequence"/>
</dbReference>
<dbReference type="EMBL" id="ML170168">
    <property type="protein sequence ID" value="TDL24102.1"/>
    <property type="molecule type" value="Genomic_DNA"/>
</dbReference>
<organism evidence="3 4">
    <name type="scientific">Rickenella mellea</name>
    <dbReference type="NCBI Taxonomy" id="50990"/>
    <lineage>
        <taxon>Eukaryota</taxon>
        <taxon>Fungi</taxon>
        <taxon>Dikarya</taxon>
        <taxon>Basidiomycota</taxon>
        <taxon>Agaricomycotina</taxon>
        <taxon>Agaricomycetes</taxon>
        <taxon>Hymenochaetales</taxon>
        <taxon>Rickenellaceae</taxon>
        <taxon>Rickenella</taxon>
    </lineage>
</organism>
<dbReference type="InterPro" id="IPR052772">
    <property type="entry name" value="Endo/PolyKinase_Domain-Protein"/>
</dbReference>
<evidence type="ECO:0000259" key="2">
    <source>
        <dbReference type="PROSITE" id="PS50828"/>
    </source>
</evidence>
<gene>
    <name evidence="3" type="ORF">BD410DRAFT_786798</name>
</gene>
<dbReference type="PANTHER" id="PTHR46535">
    <property type="entry name" value="NEDD4-BINDING PROTEIN 2"/>
    <property type="match status" value="1"/>
</dbReference>
<feature type="compositionally biased region" description="Polar residues" evidence="1">
    <location>
        <begin position="388"/>
        <end position="400"/>
    </location>
</feature>
<feature type="region of interest" description="Disordered" evidence="1">
    <location>
        <begin position="368"/>
        <end position="441"/>
    </location>
</feature>
<dbReference type="STRING" id="50990.A0A4Y7QAI6"/>
<protein>
    <recommendedName>
        <fullName evidence="2">Smr domain-containing protein</fullName>
    </recommendedName>
</protein>
<reference evidence="3 4" key="1">
    <citation type="submission" date="2018-06" db="EMBL/GenBank/DDBJ databases">
        <title>A transcriptomic atlas of mushroom development highlights an independent origin of complex multicellularity.</title>
        <authorList>
            <consortium name="DOE Joint Genome Institute"/>
            <person name="Krizsan K."/>
            <person name="Almasi E."/>
            <person name="Merenyi Z."/>
            <person name="Sahu N."/>
            <person name="Viragh M."/>
            <person name="Koszo T."/>
            <person name="Mondo S."/>
            <person name="Kiss B."/>
            <person name="Balint B."/>
            <person name="Kues U."/>
            <person name="Barry K."/>
            <person name="Hegedus J.C."/>
            <person name="Henrissat B."/>
            <person name="Johnson J."/>
            <person name="Lipzen A."/>
            <person name="Ohm R."/>
            <person name="Nagy I."/>
            <person name="Pangilinan J."/>
            <person name="Yan J."/>
            <person name="Xiong Y."/>
            <person name="Grigoriev I.V."/>
            <person name="Hibbett D.S."/>
            <person name="Nagy L.G."/>
        </authorList>
    </citation>
    <scope>NUCLEOTIDE SEQUENCE [LARGE SCALE GENOMIC DNA]</scope>
    <source>
        <strain evidence="3 4">SZMC22713</strain>
    </source>
</reference>